<name>A0A510HEX1_9ACTN</name>
<accession>A0A510HEX1</accession>
<evidence type="ECO:0000313" key="3">
    <source>
        <dbReference type="Proteomes" id="UP000318065"/>
    </source>
</evidence>
<keyword evidence="3" id="KW-1185">Reference proteome</keyword>
<gene>
    <name evidence="2" type="ORF">RxyAA322_03380</name>
</gene>
<dbReference type="InterPro" id="IPR000182">
    <property type="entry name" value="GNAT_dom"/>
</dbReference>
<dbReference type="GO" id="GO:0016747">
    <property type="term" value="F:acyltransferase activity, transferring groups other than amino-acyl groups"/>
    <property type="evidence" value="ECO:0007669"/>
    <property type="project" value="InterPro"/>
</dbReference>
<reference evidence="2" key="1">
    <citation type="journal article" date="2019" name="Microbiol. Resour. Announc.">
        <title>Complete Genome Sequence of Rubrobacter xylanophilus Strain AA3-22, Isolated from Arima Onsen in Japan.</title>
        <authorList>
            <person name="Tomariguchi N."/>
            <person name="Miyazaki K."/>
        </authorList>
    </citation>
    <scope>NUCLEOTIDE SEQUENCE [LARGE SCALE GENOMIC DNA]</scope>
    <source>
        <strain evidence="2">AA3-22</strain>
    </source>
</reference>
<dbReference type="CDD" id="cd04301">
    <property type="entry name" value="NAT_SF"/>
    <property type="match status" value="1"/>
</dbReference>
<evidence type="ECO:0000313" key="2">
    <source>
        <dbReference type="EMBL" id="BBL78484.1"/>
    </source>
</evidence>
<proteinExistence type="predicted"/>
<keyword evidence="2" id="KW-0808">Transferase</keyword>
<dbReference type="Gene3D" id="3.40.630.30">
    <property type="match status" value="1"/>
</dbReference>
<protein>
    <submittedName>
        <fullName evidence="2">N-acetyltransferase</fullName>
    </submittedName>
</protein>
<organism evidence="2 3">
    <name type="scientific">Rubrobacter xylanophilus</name>
    <dbReference type="NCBI Taxonomy" id="49319"/>
    <lineage>
        <taxon>Bacteria</taxon>
        <taxon>Bacillati</taxon>
        <taxon>Actinomycetota</taxon>
        <taxon>Rubrobacteria</taxon>
        <taxon>Rubrobacterales</taxon>
        <taxon>Rubrobacteraceae</taxon>
        <taxon>Rubrobacter</taxon>
    </lineage>
</organism>
<dbReference type="Proteomes" id="UP000318065">
    <property type="component" value="Chromosome"/>
</dbReference>
<dbReference type="AlphaFoldDB" id="A0A510HEX1"/>
<dbReference type="PROSITE" id="PS51186">
    <property type="entry name" value="GNAT"/>
    <property type="match status" value="1"/>
</dbReference>
<dbReference type="SUPFAM" id="SSF55729">
    <property type="entry name" value="Acyl-CoA N-acyltransferases (Nat)"/>
    <property type="match status" value="1"/>
</dbReference>
<sequence length="197" mass="22339">MRNNNAMELTVRPVAAENLNDFVALFESRGAPHFCWCTLYRMPDQRLLSNAEKKEAMCNMLHEGIPVGVLAYDGERPIGWCSVAPRETYKRLDRSRTMPRVTPADLPTWTILCFFVLRTYRSKGVAKRLLEGAVAYARAQGAQVIEAYPFDTAGLSSTHRGHSSLFKKAGFRQDGKRWFLETFNFVSLPEKKNGSKT</sequence>
<evidence type="ECO:0000259" key="1">
    <source>
        <dbReference type="PROSITE" id="PS51186"/>
    </source>
</evidence>
<dbReference type="EMBL" id="AP019791">
    <property type="protein sequence ID" value="BBL78484.1"/>
    <property type="molecule type" value="Genomic_DNA"/>
</dbReference>
<dbReference type="Pfam" id="PF00583">
    <property type="entry name" value="Acetyltransf_1"/>
    <property type="match status" value="1"/>
</dbReference>
<feature type="domain" description="N-acetyltransferase" evidence="1">
    <location>
        <begin position="9"/>
        <end position="195"/>
    </location>
</feature>
<dbReference type="InterPro" id="IPR016181">
    <property type="entry name" value="Acyl_CoA_acyltransferase"/>
</dbReference>